<feature type="compositionally biased region" description="Polar residues" evidence="1">
    <location>
        <begin position="699"/>
        <end position="708"/>
    </location>
</feature>
<reference evidence="4" key="1">
    <citation type="journal article" date="2007" name="Science">
        <title>Draft genome of the filarial nematode parasite Brugia malayi.</title>
        <authorList>
            <person name="Ghedin E."/>
            <person name="Wang S."/>
            <person name="Spiro D."/>
            <person name="Caler E."/>
            <person name="Zhao Q."/>
            <person name="Crabtree J."/>
            <person name="Allen J.E."/>
            <person name="Delcher A.L."/>
            <person name="Guiliano D.B."/>
            <person name="Miranda-Saavedra D."/>
            <person name="Angiuoli S.V."/>
            <person name="Creasy T."/>
            <person name="Amedeo P."/>
            <person name="Haas B."/>
            <person name="El-Sayed N.M."/>
            <person name="Wortman J.R."/>
            <person name="Feldblyum T."/>
            <person name="Tallon L."/>
            <person name="Schatz M."/>
            <person name="Shumway M."/>
            <person name="Koo H."/>
            <person name="Salzberg S.L."/>
            <person name="Schobel S."/>
            <person name="Pertea M."/>
            <person name="Pop M."/>
            <person name="White O."/>
            <person name="Barton G.J."/>
            <person name="Carlow C.K."/>
            <person name="Crawford M.J."/>
            <person name="Daub J."/>
            <person name="Dimmic M.W."/>
            <person name="Estes C.F."/>
            <person name="Foster J.M."/>
            <person name="Ganatra M."/>
            <person name="Gregory W.F."/>
            <person name="Johnson N.M."/>
            <person name="Jin J."/>
            <person name="Komuniecki R."/>
            <person name="Korf I."/>
            <person name="Kumar S."/>
            <person name="Laney S."/>
            <person name="Li B.W."/>
            <person name="Li W."/>
            <person name="Lindblom T.H."/>
            <person name="Lustigman S."/>
            <person name="Ma D."/>
            <person name="Maina C.V."/>
            <person name="Martin D.M."/>
            <person name="McCarter J.P."/>
            <person name="McReynolds L."/>
            <person name="Mitreva M."/>
            <person name="Nutman T.B."/>
            <person name="Parkinson J."/>
            <person name="Peregrin-Alvarez J.M."/>
            <person name="Poole C."/>
            <person name="Ren Q."/>
            <person name="Saunders L."/>
            <person name="Sluder A.E."/>
            <person name="Smith K."/>
            <person name="Stanke M."/>
            <person name="Unnasch T.R."/>
            <person name="Ware J."/>
            <person name="Wei A.D."/>
            <person name="Weil G."/>
            <person name="Williams D.J."/>
            <person name="Zhang Y."/>
            <person name="Williams S.A."/>
            <person name="Fraser-Liggett C."/>
            <person name="Slatko B."/>
            <person name="Blaxter M.L."/>
            <person name="Scott A.L."/>
        </authorList>
    </citation>
    <scope>NUCLEOTIDE SEQUENCE</scope>
    <source>
        <strain evidence="4">FR3</strain>
    </source>
</reference>
<protein>
    <submittedName>
        <fullName evidence="3 5">Thrombospondin type 1 domain containing protein</fullName>
    </submittedName>
</protein>
<feature type="compositionally biased region" description="Polar residues" evidence="1">
    <location>
        <begin position="732"/>
        <end position="741"/>
    </location>
</feature>
<feature type="region of interest" description="Disordered" evidence="1">
    <location>
        <begin position="691"/>
        <end position="710"/>
    </location>
</feature>
<dbReference type="Pfam" id="PF00090">
    <property type="entry name" value="TSP_1"/>
    <property type="match status" value="1"/>
</dbReference>
<dbReference type="KEGG" id="bmy:BM_BM7870"/>
<feature type="region of interest" description="Disordered" evidence="1">
    <location>
        <begin position="716"/>
        <end position="941"/>
    </location>
</feature>
<feature type="compositionally biased region" description="Polar residues" evidence="1">
    <location>
        <begin position="831"/>
        <end position="840"/>
    </location>
</feature>
<dbReference type="InterPro" id="IPR000884">
    <property type="entry name" value="TSP1_rpt"/>
</dbReference>
<gene>
    <name evidence="3" type="primary">Bm7870</name>
    <name evidence="3" type="ORF">BM_BM7870</name>
</gene>
<feature type="compositionally biased region" description="Polar residues" evidence="1">
    <location>
        <begin position="897"/>
        <end position="906"/>
    </location>
</feature>
<keyword evidence="2" id="KW-0732">Signal</keyword>
<dbReference type="InterPro" id="IPR036383">
    <property type="entry name" value="TSP1_rpt_sf"/>
</dbReference>
<keyword evidence="4" id="KW-1185">Reference proteome</keyword>
<reference evidence="5" key="3">
    <citation type="submission" date="2022-04" db="UniProtKB">
        <authorList>
            <consortium name="WormBaseParasite"/>
        </authorList>
    </citation>
    <scope>IDENTIFICATION</scope>
</reference>
<dbReference type="SMART" id="SM00209">
    <property type="entry name" value="TSP1"/>
    <property type="match status" value="1"/>
</dbReference>
<reference evidence="3" key="2">
    <citation type="submission" date="2019-04" db="EMBL/GenBank/DDBJ databases">
        <authorList>
            <person name="Howe K."/>
            <person name="Paulini M."/>
            <person name="Williams G."/>
        </authorList>
    </citation>
    <scope>NUCLEOTIDE SEQUENCE [LARGE SCALE GENOMIC DNA]</scope>
    <source>
        <strain evidence="3">FR3</strain>
    </source>
</reference>
<dbReference type="CTD" id="6097705"/>
<organism evidence="3">
    <name type="scientific">Brugia malayi</name>
    <name type="common">Filarial nematode worm</name>
    <dbReference type="NCBI Taxonomy" id="6279"/>
    <lineage>
        <taxon>Eukaryota</taxon>
        <taxon>Metazoa</taxon>
        <taxon>Ecdysozoa</taxon>
        <taxon>Nematoda</taxon>
        <taxon>Chromadorea</taxon>
        <taxon>Rhabditida</taxon>
        <taxon>Spirurina</taxon>
        <taxon>Spiruromorpha</taxon>
        <taxon>Filarioidea</taxon>
        <taxon>Onchocercidae</taxon>
        <taxon>Brugia</taxon>
    </lineage>
</organism>
<feature type="compositionally biased region" description="Polar residues" evidence="1">
    <location>
        <begin position="864"/>
        <end position="873"/>
    </location>
</feature>
<dbReference type="AlphaFoldDB" id="A0A4E9EZP8"/>
<feature type="compositionally biased region" description="Polar residues" evidence="1">
    <location>
        <begin position="963"/>
        <end position="972"/>
    </location>
</feature>
<feature type="compositionally biased region" description="Basic and acidic residues" evidence="1">
    <location>
        <begin position="414"/>
        <end position="429"/>
    </location>
</feature>
<feature type="region of interest" description="Disordered" evidence="1">
    <location>
        <begin position="408"/>
        <end position="447"/>
    </location>
</feature>
<name>A0A4E9EZP8_BRUMA</name>
<accession>A0A8L7TIS0</accession>
<feature type="compositionally biased region" description="Polar residues" evidence="1">
    <location>
        <begin position="666"/>
        <end position="676"/>
    </location>
</feature>
<dbReference type="SUPFAM" id="SSF82895">
    <property type="entry name" value="TSP-1 type 1 repeat"/>
    <property type="match status" value="1"/>
</dbReference>
<dbReference type="GeneID" id="6097705"/>
<dbReference type="PROSITE" id="PS50092">
    <property type="entry name" value="TSP1"/>
    <property type="match status" value="1"/>
</dbReference>
<feature type="compositionally biased region" description="Polar residues" evidence="1">
    <location>
        <begin position="930"/>
        <end position="939"/>
    </location>
</feature>
<accession>A0A4E9EZP8</accession>
<evidence type="ECO:0000256" key="1">
    <source>
        <dbReference type="SAM" id="MobiDB-lite"/>
    </source>
</evidence>
<feature type="region of interest" description="Disordered" evidence="1">
    <location>
        <begin position="1013"/>
        <end position="1040"/>
    </location>
</feature>
<feature type="compositionally biased region" description="Polar residues" evidence="1">
    <location>
        <begin position="765"/>
        <end position="774"/>
    </location>
</feature>
<feature type="region of interest" description="Disordered" evidence="1">
    <location>
        <begin position="622"/>
        <end position="646"/>
    </location>
</feature>
<dbReference type="OrthoDB" id="5863974at2759"/>
<evidence type="ECO:0000313" key="3">
    <source>
        <dbReference type="EMBL" id="VIO89257.1"/>
    </source>
</evidence>
<dbReference type="EMBL" id="CAAKNF010000196">
    <property type="protein sequence ID" value="VIO89257.1"/>
    <property type="molecule type" value="Genomic_DNA"/>
</dbReference>
<sequence length="1112" mass="131450">MSLSVNTIIIALSLLITLYTEADEKYQWKKVSKNPSLKRSKNFLVKFIKQPIETLCIRSHNNTVYLGTKPITSITVSTIDQCHDTCLELYPYCVAVIFYKIITLNSPLCYLFNKSSIYRDVVLYPEKPLAEHDVINTIEIVANCHEFNAVPPLADTFTASSDKVSRIRRATNFGNRIKRMGLWAQWTKCRNGYQIRSQPCEYGRLIQKRQCSNKSSTEIPFFVHPSSFLPYPPQPYEHPNNKSPEYERRISEHMKQLHRLRQNCCKRQEWYRKHVRVGKDYIDFCGHSCPPPSLLDVEQDTEQLLHNEKQQQSVFSEEPISRIQEYRKGQSDEIVMLSAPVSLLPDYESEWKNEQQQSSIKMHLPNLNGEVSSDLPREVQTATGNHEGTETMNHIRTYEEYFHNLQPQLGQTTDETRKPTLPNDKKEQAHQLSNSQEYHGHEDHDDHYQQYSQQDEFMNDRDGIIQEDYYPEHNKNKQPINPENDNTKEGEFDGTDYGYDYDSQERTVVTTYEEQGSPSEITNKQFSHQNYPYDSRTETFSSTLVPHVHFNQQPNLIQSMNERHNFTDPPLQERLQHLGAPSENFYHQKQQFPESLPEDFNHEQQIYSQSPGSELDKYYRQQQLQSTISPEEYAREHPQPSGSELDEYYRRQQLESTISPEEYHRQQQAHPQSSGSELDEYYRRQQLESTISPEEYHRQQQAHPQPSGSELDEYYRRQQLESTISPEEYHRQQQAHPQPSGSELDEYYRRQQLESTISPEEYHRQQQAHPQPSGSELDEYYRRQQLESTISPEEYHRQQQAHPQPSGSELDEYYRRQQLESTISPEEYHRQQQAHPQPSGSELDEYYRRQQLESTISPEEYHRQQQAHPQPSGSELDEYYRRQQLQSTISPEEYHRQQQAHPQPSGSELDEYYRRQQLESTISPEEYHRQQQAHPQPSGSELDEYYRRQQLESTISPEEYHRQQQAHPQPSGSELDEYYRRQQLQSTISPEEYRREQPQLSGSELDEYYRSQQHYSGKGRQDSLETRHYPDSSRDLTHEQQQSSYVQGWNLWTTWSICPVTCGDSVQIRRRTCLSRTGINCLGEITQQRPCYFRPCDMWTDWNDNCGSCANH</sequence>
<feature type="signal peptide" evidence="2">
    <location>
        <begin position="1"/>
        <end position="22"/>
    </location>
</feature>
<proteinExistence type="predicted"/>
<dbReference type="RefSeq" id="XP_042931404.1">
    <property type="nucleotide sequence ID" value="XM_043075470.1"/>
</dbReference>
<feature type="chain" id="PRO_5023940825" evidence="2">
    <location>
        <begin position="23"/>
        <end position="1112"/>
    </location>
</feature>
<feature type="region of interest" description="Disordered" evidence="1">
    <location>
        <begin position="658"/>
        <end position="678"/>
    </location>
</feature>
<dbReference type="Proteomes" id="UP000006672">
    <property type="component" value="Unassembled WGS sequence"/>
</dbReference>
<feature type="compositionally biased region" description="Basic and acidic residues" evidence="1">
    <location>
        <begin position="1019"/>
        <end position="1038"/>
    </location>
</feature>
<dbReference type="Gene3D" id="2.20.100.10">
    <property type="entry name" value="Thrombospondin type-1 (TSP1) repeat"/>
    <property type="match status" value="1"/>
</dbReference>
<evidence type="ECO:0000313" key="5">
    <source>
        <dbReference type="WBParaSite" id="Bm7870.1"/>
    </source>
</evidence>
<dbReference type="WBParaSite" id="Bm7870.1">
    <property type="protein sequence ID" value="Bm7870.1"/>
    <property type="gene ID" value="WBGene00228131"/>
</dbReference>
<evidence type="ECO:0000256" key="2">
    <source>
        <dbReference type="SAM" id="SignalP"/>
    </source>
</evidence>
<evidence type="ECO:0000313" key="4">
    <source>
        <dbReference type="Proteomes" id="UP000006672"/>
    </source>
</evidence>
<feature type="compositionally biased region" description="Polar residues" evidence="1">
    <location>
        <begin position="798"/>
        <end position="807"/>
    </location>
</feature>
<feature type="region of interest" description="Disordered" evidence="1">
    <location>
        <begin position="470"/>
        <end position="500"/>
    </location>
</feature>
<feature type="region of interest" description="Disordered" evidence="1">
    <location>
        <begin position="955"/>
        <end position="974"/>
    </location>
</feature>
<feature type="compositionally biased region" description="Basic and acidic residues" evidence="1">
    <location>
        <begin position="438"/>
        <end position="447"/>
    </location>
</feature>